<evidence type="ECO:0000313" key="1">
    <source>
        <dbReference type="EMBL" id="ALA07226.1"/>
    </source>
</evidence>
<sequence length="93" mass="10399">MSNKPKGVAWVEWDDDRGHEDVVRLLDYANTHLMSLGGTALKPRLTSEGIIVKPVTVVFDIMPHDDRKELLKIAEYVRKTSPIASGLKAKSEL</sequence>
<reference evidence="1 2" key="1">
    <citation type="journal article" date="2015" name="Genome Announc.">
        <title>Genome Sequences of Five Additional Brevibacillus laterosporus Bacteriophages.</title>
        <authorList>
            <person name="Merrill B.D."/>
            <person name="Berg J.A."/>
            <person name="Graves K.A."/>
            <person name="Ward A.T."/>
            <person name="Hilton J.A."/>
            <person name="Wake B.N."/>
            <person name="Grose J.H."/>
            <person name="Breakwell D.P."/>
            <person name="Burnett S.H."/>
        </authorList>
    </citation>
    <scope>NUCLEOTIDE SEQUENCE [LARGE SCALE GENOMIC DNA]</scope>
</reference>
<protein>
    <submittedName>
        <fullName evidence="1">Uncharacterized protein</fullName>
    </submittedName>
</protein>
<evidence type="ECO:0000313" key="2">
    <source>
        <dbReference type="Proteomes" id="UP000208104"/>
    </source>
</evidence>
<dbReference type="GeneID" id="26626045"/>
<keyword evidence="2" id="KW-1185">Reference proteome</keyword>
<accession>A0A0K2CN77</accession>
<gene>
    <name evidence="1" type="ORF">JENST_97</name>
</gene>
<dbReference type="EMBL" id="KT151955">
    <property type="protein sequence ID" value="ALA07226.1"/>
    <property type="molecule type" value="Genomic_DNA"/>
</dbReference>
<dbReference type="Proteomes" id="UP000208104">
    <property type="component" value="Segment"/>
</dbReference>
<proteinExistence type="predicted"/>
<dbReference type="KEGG" id="vg:26626045"/>
<name>A0A0K2CN77_9CAUD</name>
<organism evidence="1 2">
    <name type="scientific">Brevibacillus phage Jenst</name>
    <dbReference type="NCBI Taxonomy" id="1691954"/>
    <lineage>
        <taxon>Viruses</taxon>
        <taxon>Duplodnaviria</taxon>
        <taxon>Heunggongvirae</taxon>
        <taxon>Uroviricota</taxon>
        <taxon>Caudoviricetes</taxon>
        <taxon>Jenstvirus</taxon>
        <taxon>Jenstvirus jenst</taxon>
    </lineage>
</organism>
<dbReference type="RefSeq" id="YP_009199158.1">
    <property type="nucleotide sequence ID" value="NC_028805.1"/>
</dbReference>